<name>A0A964UMW5_9ACTN</name>
<proteinExistence type="predicted"/>
<dbReference type="OrthoDB" id="525039at2"/>
<reference evidence="2" key="1">
    <citation type="submission" date="2020-01" db="EMBL/GenBank/DDBJ databases">
        <title>Whole-genome analyses of novel actinobacteria.</title>
        <authorList>
            <person name="Sahin N."/>
        </authorList>
    </citation>
    <scope>NUCLEOTIDE SEQUENCE</scope>
    <source>
        <strain evidence="2">YC537</strain>
    </source>
</reference>
<keyword evidence="1" id="KW-0378">Hydrolase</keyword>
<gene>
    <name evidence="2" type="ORF">GUY60_11665</name>
</gene>
<comment type="caution">
    <text evidence="2">The sequence shown here is derived from an EMBL/GenBank/DDBJ whole genome shotgun (WGS) entry which is preliminary data.</text>
</comment>
<sequence length="213" mass="22427">MSEARSPRSARLLTVAAWLLLLVGLSLGGRELADLPGGPATGDVSAAGIQLPPAHDPLPAARPHRVDIPAIGVRAPVVKRGLDAEWAIDPPPYEQAGVVGWYAGGTRPGAEGTAIFVGHVDTESEPAVFYDLSALKPGQKIRVSRADDTLAEFTVEDVRVLRRESFDAVEAYGERRAGRAELRLITCGGTYDPGTRSYAANVVVSAYLTGTGS</sequence>
<dbReference type="Proteomes" id="UP000598297">
    <property type="component" value="Unassembled WGS sequence"/>
</dbReference>
<dbReference type="Gene3D" id="2.40.260.10">
    <property type="entry name" value="Sortase"/>
    <property type="match status" value="1"/>
</dbReference>
<dbReference type="Pfam" id="PF04203">
    <property type="entry name" value="Sortase"/>
    <property type="match status" value="1"/>
</dbReference>
<dbReference type="GO" id="GO:0016787">
    <property type="term" value="F:hydrolase activity"/>
    <property type="evidence" value="ECO:0007669"/>
    <property type="project" value="UniProtKB-KW"/>
</dbReference>
<dbReference type="SUPFAM" id="SSF63817">
    <property type="entry name" value="Sortase"/>
    <property type="match status" value="1"/>
</dbReference>
<dbReference type="EMBL" id="JAAAHS010000065">
    <property type="protein sequence ID" value="NBE52069.1"/>
    <property type="molecule type" value="Genomic_DNA"/>
</dbReference>
<evidence type="ECO:0000256" key="1">
    <source>
        <dbReference type="ARBA" id="ARBA00022801"/>
    </source>
</evidence>
<dbReference type="InterPro" id="IPR023365">
    <property type="entry name" value="Sortase_dom-sf"/>
</dbReference>
<dbReference type="CDD" id="cd05829">
    <property type="entry name" value="Sortase_F"/>
    <property type="match status" value="1"/>
</dbReference>
<dbReference type="AlphaFoldDB" id="A0A964UMW5"/>
<dbReference type="InterPro" id="IPR042001">
    <property type="entry name" value="Sortase_F"/>
</dbReference>
<protein>
    <submittedName>
        <fullName evidence="2">Class F sortase</fullName>
    </submittedName>
</protein>
<dbReference type="RefSeq" id="WP_161696647.1">
    <property type="nucleotide sequence ID" value="NZ_JAAAHS010000065.1"/>
</dbReference>
<evidence type="ECO:0000313" key="2">
    <source>
        <dbReference type="EMBL" id="NBE52069.1"/>
    </source>
</evidence>
<dbReference type="NCBIfam" id="NF033748">
    <property type="entry name" value="class_F_sortase"/>
    <property type="match status" value="1"/>
</dbReference>
<accession>A0A964UMW5</accession>
<evidence type="ECO:0000313" key="3">
    <source>
        <dbReference type="Proteomes" id="UP000598297"/>
    </source>
</evidence>
<keyword evidence="3" id="KW-1185">Reference proteome</keyword>
<dbReference type="InterPro" id="IPR005754">
    <property type="entry name" value="Sortase"/>
</dbReference>
<organism evidence="2 3">
    <name type="scientific">Streptomyces boluensis</name>
    <dbReference type="NCBI Taxonomy" id="1775135"/>
    <lineage>
        <taxon>Bacteria</taxon>
        <taxon>Bacillati</taxon>
        <taxon>Actinomycetota</taxon>
        <taxon>Actinomycetes</taxon>
        <taxon>Kitasatosporales</taxon>
        <taxon>Streptomycetaceae</taxon>
        <taxon>Streptomyces</taxon>
    </lineage>
</organism>